<evidence type="ECO:0000313" key="2">
    <source>
        <dbReference type="Proteomes" id="UP000217446"/>
    </source>
</evidence>
<dbReference type="EMBL" id="BDQI01000008">
    <property type="protein sequence ID" value="GAX52869.1"/>
    <property type="molecule type" value="Genomic_DNA"/>
</dbReference>
<dbReference type="Proteomes" id="UP000217446">
    <property type="component" value="Unassembled WGS sequence"/>
</dbReference>
<name>A0A250VFI4_STROL</name>
<gene>
    <name evidence="1" type="ORF">SO3561_04388</name>
</gene>
<protein>
    <submittedName>
        <fullName evidence="1">Uncharacterized protein</fullName>
    </submittedName>
</protein>
<comment type="caution">
    <text evidence="1">The sequence shown here is derived from an EMBL/GenBank/DDBJ whole genome shotgun (WGS) entry which is preliminary data.</text>
</comment>
<dbReference type="AlphaFoldDB" id="A0A250VFI4"/>
<reference evidence="2" key="1">
    <citation type="submission" date="2017-05" db="EMBL/GenBank/DDBJ databases">
        <title>Streptomyces olivochromogenes NBRC 3561 whole genome shotgun sequence.</title>
        <authorList>
            <person name="Dohra H."/>
            <person name="Kodani S."/>
        </authorList>
    </citation>
    <scope>NUCLEOTIDE SEQUENCE [LARGE SCALE GENOMIC DNA]</scope>
    <source>
        <strain evidence="2">NBRC 3561</strain>
    </source>
</reference>
<dbReference type="RefSeq" id="WP_067365581.1">
    <property type="nucleotide sequence ID" value="NZ_BDQI01000008.1"/>
</dbReference>
<proteinExistence type="predicted"/>
<organism evidence="1 2">
    <name type="scientific">Streptomyces olivochromogenes</name>
    <dbReference type="NCBI Taxonomy" id="1963"/>
    <lineage>
        <taxon>Bacteria</taxon>
        <taxon>Bacillati</taxon>
        <taxon>Actinomycetota</taxon>
        <taxon>Actinomycetes</taxon>
        <taxon>Kitasatosporales</taxon>
        <taxon>Streptomycetaceae</taxon>
        <taxon>Streptomyces</taxon>
    </lineage>
</organism>
<accession>A0A250VFI4</accession>
<sequence length="99" mass="11017">MSSRIEWQWRDRPSGPAYRQRVQVHDDPAEPVSANPADPTGPVEAAWARLAGHCVACLACRTVEDYDHRANATCDEAEELYQAWRQARRASAPEGSPEA</sequence>
<dbReference type="STRING" id="1963.AQJ27_10975"/>
<keyword evidence="2" id="KW-1185">Reference proteome</keyword>
<evidence type="ECO:0000313" key="1">
    <source>
        <dbReference type="EMBL" id="GAX52869.1"/>
    </source>
</evidence>